<sequence>MVYFFILRKKKPVTFQQSILIVKNKLQIDNLNQTIDNYSLYLLIQNKYIYINNLKPIHS</sequence>
<comment type="caution">
    <text evidence="1">The sequence shown here is derived from an EMBL/GenBank/DDBJ whole genome shotgun (WGS) entry which is preliminary data.</text>
</comment>
<name>A0A135WDU1_9FLAO</name>
<reference evidence="1 2" key="2">
    <citation type="journal article" date="2016" name="Genome Announc.">
        <title>Draft Genome Sequence of a Biocontrol Rhizobacterium, Chryseobacterium kwangjuense Strain KJ1R5, Isolated from Pepper (Capsicum annuum).</title>
        <authorList>
            <person name="Jeong J.J."/>
            <person name="Park H."/>
            <person name="Park B.H."/>
            <person name="Mannaa M."/>
            <person name="Sang M.K."/>
            <person name="Choi I.G."/>
            <person name="Kim K.D."/>
        </authorList>
    </citation>
    <scope>NUCLEOTIDE SEQUENCE [LARGE SCALE GENOMIC DNA]</scope>
    <source>
        <strain evidence="1 2">KJ1R5</strain>
    </source>
</reference>
<reference evidence="2" key="1">
    <citation type="submission" date="2015-12" db="EMBL/GenBank/DDBJ databases">
        <title>Genome sequence of a biocontrol rhizobacterium Chryseobacterium kwangjuense strain KJ1R5 isolated from pepper (Capsicum annuum L.).</title>
        <authorList>
            <person name="Jeong J.-J."/>
            <person name="Park H."/>
            <person name="Mannaa M."/>
            <person name="Sang M.K."/>
            <person name="Choi I.-G."/>
            <person name="Kim K.D."/>
        </authorList>
    </citation>
    <scope>NUCLEOTIDE SEQUENCE [LARGE SCALE GENOMIC DNA]</scope>
    <source>
        <strain evidence="2">KJ1R5</strain>
    </source>
</reference>
<protein>
    <submittedName>
        <fullName evidence="1">Uncharacterized protein</fullName>
    </submittedName>
</protein>
<proteinExistence type="predicted"/>
<dbReference type="EMBL" id="LPUR01000011">
    <property type="protein sequence ID" value="KXH83059.1"/>
    <property type="molecule type" value="Genomic_DNA"/>
</dbReference>
<evidence type="ECO:0000313" key="2">
    <source>
        <dbReference type="Proteomes" id="UP000070513"/>
    </source>
</evidence>
<evidence type="ECO:0000313" key="1">
    <source>
        <dbReference type="EMBL" id="KXH83059.1"/>
    </source>
</evidence>
<dbReference type="Proteomes" id="UP000070513">
    <property type="component" value="Unassembled WGS sequence"/>
</dbReference>
<dbReference type="AlphaFoldDB" id="A0A135WDU1"/>
<gene>
    <name evidence="1" type="ORF">AU378_11540</name>
</gene>
<accession>A0A135WDU1</accession>
<organism evidence="1 2">
    <name type="scientific">Chryseobacterium kwangjuense</name>
    <dbReference type="NCBI Taxonomy" id="267125"/>
    <lineage>
        <taxon>Bacteria</taxon>
        <taxon>Pseudomonadati</taxon>
        <taxon>Bacteroidota</taxon>
        <taxon>Flavobacteriia</taxon>
        <taxon>Flavobacteriales</taxon>
        <taxon>Weeksellaceae</taxon>
        <taxon>Chryseobacterium group</taxon>
        <taxon>Chryseobacterium</taxon>
    </lineage>
</organism>